<accession>A0A2P5T161</accession>
<dbReference type="GO" id="GO:0006276">
    <property type="term" value="P:plasmid maintenance"/>
    <property type="evidence" value="ECO:0007669"/>
    <property type="project" value="UniProtKB-KW"/>
</dbReference>
<dbReference type="Pfam" id="PF02387">
    <property type="entry name" value="IncFII_repA"/>
    <property type="match status" value="1"/>
</dbReference>
<dbReference type="RefSeq" id="WP_136132115.1">
    <property type="nucleotide sequence ID" value="NZ_CM009559.1"/>
</dbReference>
<reference evidence="5" key="1">
    <citation type="journal article" date="2018" name="Genome Biol. Evol.">
        <title>Cladogenesis and Genomic Streamlining in Extracellular Endosymbionts of Tropical Stink Bugs.</title>
        <authorList>
            <person name="Otero-Bravo A."/>
            <person name="Goffredi S."/>
            <person name="Sabree Z.L."/>
        </authorList>
    </citation>
    <scope>NUCLEOTIDE SEQUENCE [LARGE SCALE GENOMIC DNA]</scope>
    <source>
        <strain evidence="5">SoEO</strain>
        <plasmid evidence="5">pSOE3</plasmid>
    </source>
</reference>
<gene>
    <name evidence="5" type="ORF">CRV09_03580</name>
</gene>
<keyword evidence="5" id="KW-0614">Plasmid</keyword>
<dbReference type="InterPro" id="IPR003446">
    <property type="entry name" value="Plasmid_replication_init_RepA"/>
</dbReference>
<protein>
    <submittedName>
        <fullName evidence="5">Replication initiation protein</fullName>
    </submittedName>
</protein>
<organism evidence="5">
    <name type="scientific">Candidatus Pantoea edessiphila</name>
    <dbReference type="NCBI Taxonomy" id="2044610"/>
    <lineage>
        <taxon>Bacteria</taxon>
        <taxon>Pseudomonadati</taxon>
        <taxon>Pseudomonadota</taxon>
        <taxon>Gammaproteobacteria</taxon>
        <taxon>Enterobacterales</taxon>
        <taxon>Erwiniaceae</taxon>
        <taxon>Pantoea</taxon>
    </lineage>
</organism>
<comment type="function">
    <text evidence="1">This protein is essential for plasmid replication; it is involved in copy control functions.</text>
</comment>
<sequence length="310" mass="36745">MKNKTSIIINQKIKKDKRKRGDHSTKCKCPKPEWFAPANYKSLPGEFGHAMRRLVIKDKESGKSCLRRRISRDPYFLNLRKIAGRKRDFRPDKRALIDAIFPLLIQKADIGSWIVTTNITKLANELSPKNENKDVIPETRVTPSRLSRLFPEMVRYGLCELPNIEWDPVEEYWIPRHVILTERFWKLCGININKLLDQRNRRLKAESKGILEPGNYISLKTARAIWLEKMRLATIKYRREKAIREKRRKRLTSLPLDQRRYIMASWIINTYPNHILLNMDPESFDRLVWKNLNQLKLGIRWEPGPDKSIH</sequence>
<name>A0A2P5T161_9GAMM</name>
<evidence type="ECO:0000256" key="2">
    <source>
        <dbReference type="ARBA" id="ARBA00008256"/>
    </source>
</evidence>
<dbReference type="NCBIfam" id="NF040977">
    <property type="entry name" value="RepA_IncFII_LM"/>
    <property type="match status" value="1"/>
</dbReference>
<comment type="caution">
    <text evidence="5">The sequence shown here is derived from an EMBL/GenBank/DDBJ whole genome shotgun (WGS) entry which is preliminary data.</text>
</comment>
<evidence type="ECO:0000313" key="5">
    <source>
        <dbReference type="EMBL" id="PPI88318.1"/>
    </source>
</evidence>
<comment type="similarity">
    <text evidence="2">Belongs to the IncFII RepA family.</text>
</comment>
<dbReference type="AlphaFoldDB" id="A0A2P5T161"/>
<dbReference type="Proteomes" id="UP000295937">
    <property type="component" value="Plasmid pSOE3"/>
</dbReference>
<dbReference type="GO" id="GO:0006260">
    <property type="term" value="P:DNA replication"/>
    <property type="evidence" value="ECO:0007669"/>
    <property type="project" value="UniProtKB-KW"/>
</dbReference>
<keyword evidence="4" id="KW-0235">DNA replication</keyword>
<proteinExistence type="inferred from homology"/>
<geneLocation type="plasmid" evidence="5">
    <name>pSOE3</name>
</geneLocation>
<evidence type="ECO:0000256" key="1">
    <source>
        <dbReference type="ARBA" id="ARBA00002740"/>
    </source>
</evidence>
<dbReference type="OrthoDB" id="6481003at2"/>
<dbReference type="EMBL" id="PDKR01000011">
    <property type="protein sequence ID" value="PPI88318.1"/>
    <property type="molecule type" value="Genomic_DNA"/>
</dbReference>
<keyword evidence="3" id="KW-0615">Plasmid copy control</keyword>
<evidence type="ECO:0000256" key="4">
    <source>
        <dbReference type="ARBA" id="ARBA00022705"/>
    </source>
</evidence>
<evidence type="ECO:0000256" key="3">
    <source>
        <dbReference type="ARBA" id="ARBA00022689"/>
    </source>
</evidence>